<evidence type="ECO:0000259" key="1">
    <source>
        <dbReference type="Pfam" id="PF05175"/>
    </source>
</evidence>
<name>A0A9Q9FFL7_9FIRM</name>
<dbReference type="InterPro" id="IPR007848">
    <property type="entry name" value="Small_mtfrase_dom"/>
</dbReference>
<gene>
    <name evidence="2" type="ORF">J0J70_00410</name>
</gene>
<dbReference type="InterPro" id="IPR029063">
    <property type="entry name" value="SAM-dependent_MTases_sf"/>
</dbReference>
<dbReference type="AlphaFoldDB" id="A0A9Q9FFL7"/>
<dbReference type="Pfam" id="PF05175">
    <property type="entry name" value="MTS"/>
    <property type="match status" value="1"/>
</dbReference>
<accession>A0A9Q9FFL7</accession>
<dbReference type="PANTHER" id="PTHR47739:SF1">
    <property type="entry name" value="TRNA1(VAL) (ADENINE(37)-N6)-METHYLTRANSFERASE"/>
    <property type="match status" value="1"/>
</dbReference>
<proteinExistence type="predicted"/>
<dbReference type="SUPFAM" id="SSF53335">
    <property type="entry name" value="S-adenosyl-L-methionine-dependent methyltransferases"/>
    <property type="match status" value="1"/>
</dbReference>
<feature type="domain" description="Methyltransferase small" evidence="1">
    <location>
        <begin position="39"/>
        <end position="171"/>
    </location>
</feature>
<reference evidence="2" key="1">
    <citation type="submission" date="2021-03" db="EMBL/GenBank/DDBJ databases">
        <title>Comparative Genomics and Metabolomics in the genus Turicibacter.</title>
        <authorList>
            <person name="Maki J."/>
            <person name="Looft T."/>
        </authorList>
    </citation>
    <scope>NUCLEOTIDE SEQUENCE</scope>
    <source>
        <strain evidence="2">ISU324</strain>
    </source>
</reference>
<evidence type="ECO:0000313" key="3">
    <source>
        <dbReference type="Proteomes" id="UP001058072"/>
    </source>
</evidence>
<dbReference type="CDD" id="cd02440">
    <property type="entry name" value="AdoMet_MTases"/>
    <property type="match status" value="1"/>
</dbReference>
<dbReference type="GO" id="GO:0008168">
    <property type="term" value="F:methyltransferase activity"/>
    <property type="evidence" value="ECO:0007669"/>
    <property type="project" value="InterPro"/>
</dbReference>
<dbReference type="InterPro" id="IPR050210">
    <property type="entry name" value="tRNA_Adenine-N(6)_MTase"/>
</dbReference>
<evidence type="ECO:0000313" key="2">
    <source>
        <dbReference type="EMBL" id="UUF09628.1"/>
    </source>
</evidence>
<dbReference type="PANTHER" id="PTHR47739">
    <property type="entry name" value="TRNA1(VAL) (ADENINE(37)-N6)-METHYLTRANSFERASE"/>
    <property type="match status" value="1"/>
</dbReference>
<dbReference type="Gene3D" id="3.40.50.150">
    <property type="entry name" value="Vaccinia Virus protein VP39"/>
    <property type="match status" value="1"/>
</dbReference>
<dbReference type="Proteomes" id="UP001058072">
    <property type="component" value="Chromosome"/>
</dbReference>
<organism evidence="2 3">
    <name type="scientific">Turicibacter bilis</name>
    <dbReference type="NCBI Taxonomy" id="2735723"/>
    <lineage>
        <taxon>Bacteria</taxon>
        <taxon>Bacillati</taxon>
        <taxon>Bacillota</taxon>
        <taxon>Erysipelotrichia</taxon>
        <taxon>Erysipelotrichales</taxon>
        <taxon>Turicibacteraceae</taxon>
        <taxon>Turicibacter</taxon>
    </lineage>
</organism>
<protein>
    <submittedName>
        <fullName evidence="2">tRNA1(Val) (Adenine(37)-N6)-methyltransferase</fullName>
    </submittedName>
</protein>
<sequence length="251" mass="28488">MKENEVLNDLLGYDGLKIIQNPEMFNFSLDSTLLGDYATLNKNAKSIVDLCTGNAPVPLFLSLRSKNAHITGVEIQEMSYDLATRNVAVNGLEDRIKIVQGDLKGIHEKLGKYAHDVVTCNPPYFKVNPDSNLNKNDYLTIARHEVLATLDDVVKEASLLLKQGGRFAMVHRPDRLIDIIETFRKYKIEPKRMRLVYPRINREANVLLIEGIKGGNPGNLRIENPLFVYENEKSLNYSQEILDLFMLGKKE</sequence>
<dbReference type="EMBL" id="CP071250">
    <property type="protein sequence ID" value="UUF09628.1"/>
    <property type="molecule type" value="Genomic_DNA"/>
</dbReference>